<feature type="chain" id="PRO_5046671915" description="Type II secretion system protein GspG C-terminal domain-containing protein" evidence="2">
    <location>
        <begin position="21"/>
        <end position="173"/>
    </location>
</feature>
<proteinExistence type="predicted"/>
<feature type="compositionally biased region" description="Polar residues" evidence="1">
    <location>
        <begin position="23"/>
        <end position="39"/>
    </location>
</feature>
<accession>A0ABV3SV45</accession>
<dbReference type="SUPFAM" id="SSF54523">
    <property type="entry name" value="Pili subunits"/>
    <property type="match status" value="1"/>
</dbReference>
<dbReference type="Gene3D" id="3.30.700.10">
    <property type="entry name" value="Glycoprotein, Type 4 Pilin"/>
    <property type="match status" value="1"/>
</dbReference>
<dbReference type="InterPro" id="IPR045584">
    <property type="entry name" value="Pilin-like"/>
</dbReference>
<gene>
    <name evidence="3" type="ORF">ABGN05_29400</name>
</gene>
<dbReference type="RefSeq" id="WP_367957621.1">
    <property type="nucleotide sequence ID" value="NZ_JBDPGJ010000012.1"/>
</dbReference>
<dbReference type="Proteomes" id="UP001556692">
    <property type="component" value="Unassembled WGS sequence"/>
</dbReference>
<reference evidence="3 4" key="1">
    <citation type="submission" date="2024-05" db="EMBL/GenBank/DDBJ databases">
        <authorList>
            <person name="Jiang F."/>
        </authorList>
    </citation>
    <scope>NUCLEOTIDE SEQUENCE [LARGE SCALE GENOMIC DNA]</scope>
    <source>
        <strain evidence="3 4">LZ166</strain>
    </source>
</reference>
<name>A0ABV3SV45_9HYPH</name>
<evidence type="ECO:0000313" key="4">
    <source>
        <dbReference type="Proteomes" id="UP001556692"/>
    </source>
</evidence>
<dbReference type="EMBL" id="JBDPGJ010000012">
    <property type="protein sequence ID" value="MEX0409756.1"/>
    <property type="molecule type" value="Genomic_DNA"/>
</dbReference>
<feature type="region of interest" description="Disordered" evidence="1">
    <location>
        <begin position="23"/>
        <end position="48"/>
    </location>
</feature>
<comment type="caution">
    <text evidence="3">The sequence shown here is derived from an EMBL/GenBank/DDBJ whole genome shotgun (WGS) entry which is preliminary data.</text>
</comment>
<organism evidence="3 4">
    <name type="scientific">Aquibium pacificus</name>
    <dbReference type="NCBI Taxonomy" id="3153579"/>
    <lineage>
        <taxon>Bacteria</taxon>
        <taxon>Pseudomonadati</taxon>
        <taxon>Pseudomonadota</taxon>
        <taxon>Alphaproteobacteria</taxon>
        <taxon>Hyphomicrobiales</taxon>
        <taxon>Phyllobacteriaceae</taxon>
        <taxon>Aquibium</taxon>
    </lineage>
</organism>
<evidence type="ECO:0000313" key="3">
    <source>
        <dbReference type="EMBL" id="MEX0409756.1"/>
    </source>
</evidence>
<keyword evidence="4" id="KW-1185">Reference proteome</keyword>
<sequence length="173" mass="18586">MNRRISKVATVLSGAILVSACSDSNSPGDTSSAPTSLNSPAPVAPPSRLDSVLDTRLTDLAAVKAAIEKYKADKGSFPISSGWSGVGSKWGMDTADWVPGLVPNYLPSLPVDPKSASSQYLYWSDGKNYKIIAHEIDDCEAVRQLDRSMIDPSRDRDGRCWAYGYWTDGGVAK</sequence>
<protein>
    <recommendedName>
        <fullName evidence="5">Type II secretion system protein GspG C-terminal domain-containing protein</fullName>
    </recommendedName>
</protein>
<keyword evidence="2" id="KW-0732">Signal</keyword>
<evidence type="ECO:0008006" key="5">
    <source>
        <dbReference type="Google" id="ProtNLM"/>
    </source>
</evidence>
<evidence type="ECO:0000256" key="2">
    <source>
        <dbReference type="SAM" id="SignalP"/>
    </source>
</evidence>
<feature type="signal peptide" evidence="2">
    <location>
        <begin position="1"/>
        <end position="20"/>
    </location>
</feature>
<evidence type="ECO:0000256" key="1">
    <source>
        <dbReference type="SAM" id="MobiDB-lite"/>
    </source>
</evidence>
<dbReference type="PROSITE" id="PS51257">
    <property type="entry name" value="PROKAR_LIPOPROTEIN"/>
    <property type="match status" value="1"/>
</dbReference>